<reference evidence="2 3" key="1">
    <citation type="journal article" date="2006" name="Proc. Natl. Acad. Sci. U.S.A.">
        <title>Genomic analysis of the uncultivated marine crenarchaeote Cenarchaeum symbiosum.</title>
        <authorList>
            <person name="Hallam S.J."/>
            <person name="Konstantinidis K.T."/>
            <person name="Putnam N."/>
            <person name="Schleper C."/>
            <person name="Watanabe Y."/>
            <person name="Sugahara J."/>
            <person name="Preston C."/>
            <person name="de la Torre J."/>
            <person name="Richardson P.M."/>
            <person name="DeLong E.F."/>
        </authorList>
    </citation>
    <scope>NUCLEOTIDE SEQUENCE [LARGE SCALE GENOMIC DNA]</scope>
    <source>
        <strain evidence="3">A</strain>
    </source>
</reference>
<evidence type="ECO:0000313" key="2">
    <source>
        <dbReference type="EMBL" id="ABK77773.1"/>
    </source>
</evidence>
<dbReference type="STRING" id="414004.CENSYa_1146"/>
<feature type="region of interest" description="Disordered" evidence="1">
    <location>
        <begin position="64"/>
        <end position="119"/>
    </location>
</feature>
<proteinExistence type="predicted"/>
<feature type="region of interest" description="Disordered" evidence="1">
    <location>
        <begin position="1"/>
        <end position="26"/>
    </location>
</feature>
<dbReference type="EMBL" id="DP000238">
    <property type="protein sequence ID" value="ABK77773.1"/>
    <property type="molecule type" value="Genomic_DNA"/>
</dbReference>
<sequence length="265" mass="29944">MGGSDRPYDIPKAQAQQARRQGRIPRGARIRRQHREEVCTRSRLFVHNGRDILCFRERGQRYPLFRQGPRDKGERHRGPHAQGQRPHGDRREKGRNRVLPAHTGRGAGQRGSPGDARQDGRLAPFVYVLEQPVTVRCNRRAKRAPYVQRMREYVYSAPVVHEDLDAFFSLVHVRVFGPAPGEQLGSLCLDGVTLDWKVGLCLVYDQAEVPSSVHVKLVYPARFWKVHYEGHLVLCAHLLAKLGDPGIPEGGAAHQQLPYLGQVAL</sequence>
<evidence type="ECO:0000256" key="1">
    <source>
        <dbReference type="SAM" id="MobiDB-lite"/>
    </source>
</evidence>
<accession>A0RWQ6</accession>
<dbReference type="Proteomes" id="UP000000758">
    <property type="component" value="Chromosome"/>
</dbReference>
<protein>
    <submittedName>
        <fullName evidence="2">Uncharacterized protein</fullName>
    </submittedName>
</protein>
<dbReference type="HOGENOM" id="CLU_1048081_0_0_2"/>
<dbReference type="AlphaFoldDB" id="A0RWQ6"/>
<dbReference type="EnsemblBacteria" id="ABK77773">
    <property type="protein sequence ID" value="ABK77773"/>
    <property type="gene ID" value="CENSYa_1146"/>
</dbReference>
<evidence type="ECO:0000313" key="3">
    <source>
        <dbReference type="Proteomes" id="UP000000758"/>
    </source>
</evidence>
<name>A0RWQ6_CENSY</name>
<gene>
    <name evidence="2" type="ordered locus">CENSYa_1146</name>
</gene>
<keyword evidence="3" id="KW-1185">Reference proteome</keyword>
<dbReference type="KEGG" id="csy:CENSYa_1146"/>
<organism evidence="2 3">
    <name type="scientific">Cenarchaeum symbiosum (strain A)</name>
    <dbReference type="NCBI Taxonomy" id="414004"/>
    <lineage>
        <taxon>Archaea</taxon>
        <taxon>Nitrososphaerota</taxon>
        <taxon>Candidatus Cenarchaeales</taxon>
        <taxon>Candidatus Cenarchaeaceae</taxon>
        <taxon>Candidatus Cenarchaeum</taxon>
    </lineage>
</organism>